<dbReference type="Ensembl" id="ENSPSTT00000004451.1">
    <property type="protein sequence ID" value="ENSPSTP00000004235.1"/>
    <property type="gene ID" value="ENSPSTG00000003076.1"/>
</dbReference>
<dbReference type="AlphaFoldDB" id="A0A8C9ES89"/>
<feature type="region of interest" description="Disordered" evidence="1">
    <location>
        <begin position="125"/>
        <end position="192"/>
    </location>
</feature>
<feature type="region of interest" description="Disordered" evidence="1">
    <location>
        <begin position="39"/>
        <end position="96"/>
    </location>
</feature>
<organism evidence="2 3">
    <name type="scientific">Pavo cristatus</name>
    <name type="common">Indian peafowl</name>
    <name type="synonym">Blue peafowl</name>
    <dbReference type="NCBI Taxonomy" id="9049"/>
    <lineage>
        <taxon>Eukaryota</taxon>
        <taxon>Metazoa</taxon>
        <taxon>Chordata</taxon>
        <taxon>Craniata</taxon>
        <taxon>Vertebrata</taxon>
        <taxon>Euteleostomi</taxon>
        <taxon>Archelosauria</taxon>
        <taxon>Archosauria</taxon>
        <taxon>Dinosauria</taxon>
        <taxon>Saurischia</taxon>
        <taxon>Theropoda</taxon>
        <taxon>Coelurosauria</taxon>
        <taxon>Aves</taxon>
        <taxon>Neognathae</taxon>
        <taxon>Galloanserae</taxon>
        <taxon>Galliformes</taxon>
        <taxon>Phasianidae</taxon>
        <taxon>Phasianinae</taxon>
        <taxon>Pavo</taxon>
    </lineage>
</organism>
<dbReference type="Proteomes" id="UP000694428">
    <property type="component" value="Unplaced"/>
</dbReference>
<evidence type="ECO:0000313" key="3">
    <source>
        <dbReference type="Proteomes" id="UP000694428"/>
    </source>
</evidence>
<sequence length="192" mass="21758">MGDTAKPYITKQSKEPEMLFEEEFKGGLLRKDYQVTDEYGNGHSNKIDISLQKKKGTPGHYGGSPRRGPRSVFSSPNSLKNITHSQGSKLSDTQKDQIKKWISDDHRGTSDSWRDYRSGIWIPMHNRTRKDSFHEVEGAGNRNVRRQLQKDLADEDVPDMQRGSSGATDTNIESTNLKYRSAENRQGIKSSV</sequence>
<proteinExistence type="predicted"/>
<evidence type="ECO:0000256" key="1">
    <source>
        <dbReference type="SAM" id="MobiDB-lite"/>
    </source>
</evidence>
<name>A0A8C9ES89_PAVCR</name>
<feature type="compositionally biased region" description="Polar residues" evidence="1">
    <location>
        <begin position="162"/>
        <end position="178"/>
    </location>
</feature>
<evidence type="ECO:0000313" key="2">
    <source>
        <dbReference type="Ensembl" id="ENSPSTP00000004235.1"/>
    </source>
</evidence>
<reference evidence="2" key="1">
    <citation type="submission" date="2025-08" db="UniProtKB">
        <authorList>
            <consortium name="Ensembl"/>
        </authorList>
    </citation>
    <scope>IDENTIFICATION</scope>
</reference>
<feature type="compositionally biased region" description="Polar residues" evidence="1">
    <location>
        <begin position="72"/>
        <end position="91"/>
    </location>
</feature>
<keyword evidence="3" id="KW-1185">Reference proteome</keyword>
<accession>A0A8C9ES89</accession>
<protein>
    <submittedName>
        <fullName evidence="2">Uncharacterized protein</fullName>
    </submittedName>
</protein>
<reference evidence="2" key="2">
    <citation type="submission" date="2025-09" db="UniProtKB">
        <authorList>
            <consortium name="Ensembl"/>
        </authorList>
    </citation>
    <scope>IDENTIFICATION</scope>
</reference>